<keyword evidence="4" id="KW-1185">Reference proteome</keyword>
<gene>
    <name evidence="3" type="ORF">CPLU01_12308</name>
</gene>
<dbReference type="PANTHER" id="PTHR33112">
    <property type="entry name" value="DOMAIN PROTEIN, PUTATIVE-RELATED"/>
    <property type="match status" value="1"/>
</dbReference>
<accession>A0A8H6N752</accession>
<evidence type="ECO:0000256" key="1">
    <source>
        <dbReference type="SAM" id="MobiDB-lite"/>
    </source>
</evidence>
<comment type="caution">
    <text evidence="3">The sequence shown here is derived from an EMBL/GenBank/DDBJ whole genome shotgun (WGS) entry which is preliminary data.</text>
</comment>
<dbReference type="Proteomes" id="UP000654918">
    <property type="component" value="Unassembled WGS sequence"/>
</dbReference>
<evidence type="ECO:0000313" key="4">
    <source>
        <dbReference type="Proteomes" id="UP000654918"/>
    </source>
</evidence>
<dbReference type="PANTHER" id="PTHR33112:SF10">
    <property type="entry name" value="TOL"/>
    <property type="match status" value="1"/>
</dbReference>
<dbReference type="AlphaFoldDB" id="A0A8H6N752"/>
<proteinExistence type="predicted"/>
<feature type="compositionally biased region" description="Polar residues" evidence="1">
    <location>
        <begin position="521"/>
        <end position="543"/>
    </location>
</feature>
<feature type="region of interest" description="Disordered" evidence="1">
    <location>
        <begin position="516"/>
        <end position="548"/>
    </location>
</feature>
<sequence>MELGSSCNCPHLHKFICPERLQDSTSSKQTLDQALSWYEKCISSHEECEGGAFATTERDWLPTRLVDVGVQGDKDWRLVLSAEIVTPPHTTYPLYMTLSYRWGSKPTLLLLSSTMEEFRRGKPIDDLPQTFKDFIQVARHFNVRYVWIDCICIIQDSIDDWEREAPTMASVYSNAACNIAAAAASDPEQRLFTSREPLDPRDKIVAAAIFSADATNYYPLVNSNEHFAEQFESSNLKQRGWVFQEWFLSPRVLHFTRDQTIWECCDGAMKSEIFPSHQLAWDAESDKTSAKSLRAQLGWVPAGSEFPEFMTDQCLDTWTRQVQRYSGCCLTDPRDKLFAISGVAKHFMGVCGDTYYAGMWRTKLSHQLCWKVDTPQPRPICGYRAPSWSWMSVDGMTKIEKVRKFNWTYWADVADVKVITKTDDCTVAVTGGFLRARGCVLSVKYDRYTKKGKGGKHRITFDEKCWLRVELFPDTTEDEFGETGCLQLLVLQTLVLLKPHRRDNVVWLAGGKSLNAGRNPGPSSQKTDSKMTSADDNAQGPNDESTKTLEKGVELVSEDASDVKYIVCEGFKCCREDLEDHFSLDDGQASQIECLICKMTLTDFHWHVPSTSCLVLEPVKAVEGAREKTYRRVGLLMTDSDACGRHMLQEIIRQSPQEIVLI</sequence>
<evidence type="ECO:0000259" key="2">
    <source>
        <dbReference type="Pfam" id="PF06985"/>
    </source>
</evidence>
<reference evidence="3" key="1">
    <citation type="journal article" date="2020" name="Phytopathology">
        <title>Genome Sequence Resources of Colletotrichum truncatum, C. plurivorum, C. musicola, and C. sojae: Four Species Pathogenic to Soybean (Glycine max).</title>
        <authorList>
            <person name="Rogerio F."/>
            <person name="Boufleur T.R."/>
            <person name="Ciampi-Guillardi M."/>
            <person name="Sukno S.A."/>
            <person name="Thon M.R."/>
            <person name="Massola Junior N.S."/>
            <person name="Baroncelli R."/>
        </authorList>
    </citation>
    <scope>NUCLEOTIDE SEQUENCE</scope>
    <source>
        <strain evidence="3">LFN00145</strain>
    </source>
</reference>
<organism evidence="3 4">
    <name type="scientific">Colletotrichum plurivorum</name>
    <dbReference type="NCBI Taxonomy" id="2175906"/>
    <lineage>
        <taxon>Eukaryota</taxon>
        <taxon>Fungi</taxon>
        <taxon>Dikarya</taxon>
        <taxon>Ascomycota</taxon>
        <taxon>Pezizomycotina</taxon>
        <taxon>Sordariomycetes</taxon>
        <taxon>Hypocreomycetidae</taxon>
        <taxon>Glomerellales</taxon>
        <taxon>Glomerellaceae</taxon>
        <taxon>Colletotrichum</taxon>
        <taxon>Colletotrichum orchidearum species complex</taxon>
    </lineage>
</organism>
<evidence type="ECO:0000313" key="3">
    <source>
        <dbReference type="EMBL" id="KAF6821975.1"/>
    </source>
</evidence>
<dbReference type="Pfam" id="PF06985">
    <property type="entry name" value="HET"/>
    <property type="match status" value="1"/>
</dbReference>
<name>A0A8H6N752_9PEZI</name>
<feature type="domain" description="Heterokaryon incompatibility" evidence="2">
    <location>
        <begin position="95"/>
        <end position="245"/>
    </location>
</feature>
<dbReference type="InterPro" id="IPR010730">
    <property type="entry name" value="HET"/>
</dbReference>
<protein>
    <submittedName>
        <fullName evidence="3">Heterokaryon incompatibility protein</fullName>
    </submittedName>
</protein>
<dbReference type="EMBL" id="WIGO01000250">
    <property type="protein sequence ID" value="KAF6821975.1"/>
    <property type="molecule type" value="Genomic_DNA"/>
</dbReference>